<dbReference type="AlphaFoldDB" id="A0A9D4AX11"/>
<dbReference type="Proteomes" id="UP000827986">
    <property type="component" value="Unassembled WGS sequence"/>
</dbReference>
<organism evidence="1 2">
    <name type="scientific">Mauremys mutica</name>
    <name type="common">yellowpond turtle</name>
    <dbReference type="NCBI Taxonomy" id="74926"/>
    <lineage>
        <taxon>Eukaryota</taxon>
        <taxon>Metazoa</taxon>
        <taxon>Chordata</taxon>
        <taxon>Craniata</taxon>
        <taxon>Vertebrata</taxon>
        <taxon>Euteleostomi</taxon>
        <taxon>Archelosauria</taxon>
        <taxon>Testudinata</taxon>
        <taxon>Testudines</taxon>
        <taxon>Cryptodira</taxon>
        <taxon>Durocryptodira</taxon>
        <taxon>Testudinoidea</taxon>
        <taxon>Geoemydidae</taxon>
        <taxon>Geoemydinae</taxon>
        <taxon>Mauremys</taxon>
    </lineage>
</organism>
<gene>
    <name evidence="1" type="ORF">KIL84_017597</name>
</gene>
<evidence type="ECO:0000313" key="1">
    <source>
        <dbReference type="EMBL" id="KAH1173758.1"/>
    </source>
</evidence>
<keyword evidence="2" id="KW-1185">Reference proteome</keyword>
<sequence>MKGPVFFPGGGATCFHWSSEELCPGPCLIPMCVGGGKRGLHVPPIKVTPSLCGGGMPVHFPWCSHPLRLRNRNPQLDSACGAWSLQVQPLAQRTGSLWISPERLFLQV</sequence>
<name>A0A9D4AX11_9SAUR</name>
<dbReference type="EMBL" id="JAHDVG010000482">
    <property type="protein sequence ID" value="KAH1173758.1"/>
    <property type="molecule type" value="Genomic_DNA"/>
</dbReference>
<reference evidence="1" key="1">
    <citation type="submission" date="2021-09" db="EMBL/GenBank/DDBJ databases">
        <title>The genome of Mauremys mutica provides insights into the evolution of semi-aquatic lifestyle.</title>
        <authorList>
            <person name="Gong S."/>
            <person name="Gao Y."/>
        </authorList>
    </citation>
    <scope>NUCLEOTIDE SEQUENCE</scope>
    <source>
        <strain evidence="1">MM-2020</strain>
        <tissue evidence="1">Muscle</tissue>
    </source>
</reference>
<evidence type="ECO:0000313" key="2">
    <source>
        <dbReference type="Proteomes" id="UP000827986"/>
    </source>
</evidence>
<comment type="caution">
    <text evidence="1">The sequence shown here is derived from an EMBL/GenBank/DDBJ whole genome shotgun (WGS) entry which is preliminary data.</text>
</comment>
<proteinExistence type="predicted"/>
<accession>A0A9D4AX11</accession>
<protein>
    <submittedName>
        <fullName evidence="1">Uncharacterized protein</fullName>
    </submittedName>
</protein>